<feature type="compositionally biased region" description="Basic and acidic residues" evidence="7">
    <location>
        <begin position="77"/>
        <end position="90"/>
    </location>
</feature>
<dbReference type="GO" id="GO:0008270">
    <property type="term" value="F:zinc ion binding"/>
    <property type="evidence" value="ECO:0007669"/>
    <property type="project" value="UniProtKB-KW"/>
</dbReference>
<evidence type="ECO:0000313" key="10">
    <source>
        <dbReference type="Proteomes" id="UP001381693"/>
    </source>
</evidence>
<sequence length="198" mass="22301">MATTAANAATDKPKSKRTPIVLNMHLLYADNEKKPNKDVKDSKDLKVEKDADKNTLKVGESKMAESSKDVANAKGIAKKENGMEKDEKEAAAGGRGQSEKVCRDFMRSMCNRGDKCKFYHPPQENPGAGGKRRSSWLVLCHDFQNGQCTRSDCSIHLFMFEKSTEIRFWHTQLTDKITDRSSIFTFGYDFFFPALSCL</sequence>
<keyword evidence="3 6" id="KW-0863">Zinc-finger</keyword>
<dbReference type="Pfam" id="PF22628">
    <property type="entry name" value="zf-CCCH_10"/>
    <property type="match status" value="1"/>
</dbReference>
<dbReference type="PROSITE" id="PS50103">
    <property type="entry name" value="ZF_C3H1"/>
    <property type="match status" value="1"/>
</dbReference>
<name>A0AAN8WVX0_HALRR</name>
<evidence type="ECO:0000256" key="1">
    <source>
        <dbReference type="ARBA" id="ARBA00022723"/>
    </source>
</evidence>
<organism evidence="9 10">
    <name type="scientific">Halocaridina rubra</name>
    <name type="common">Hawaiian red shrimp</name>
    <dbReference type="NCBI Taxonomy" id="373956"/>
    <lineage>
        <taxon>Eukaryota</taxon>
        <taxon>Metazoa</taxon>
        <taxon>Ecdysozoa</taxon>
        <taxon>Arthropoda</taxon>
        <taxon>Crustacea</taxon>
        <taxon>Multicrustacea</taxon>
        <taxon>Malacostraca</taxon>
        <taxon>Eumalacostraca</taxon>
        <taxon>Eucarida</taxon>
        <taxon>Decapoda</taxon>
        <taxon>Pleocyemata</taxon>
        <taxon>Caridea</taxon>
        <taxon>Atyoidea</taxon>
        <taxon>Atyidae</taxon>
        <taxon>Halocaridina</taxon>
    </lineage>
</organism>
<comment type="caution">
    <text evidence="9">The sequence shown here is derived from an EMBL/GenBank/DDBJ whole genome shotgun (WGS) entry which is preliminary data.</text>
</comment>
<feature type="compositionally biased region" description="Basic and acidic residues" evidence="7">
    <location>
        <begin position="30"/>
        <end position="68"/>
    </location>
</feature>
<evidence type="ECO:0000313" key="9">
    <source>
        <dbReference type="EMBL" id="KAK7071381.1"/>
    </source>
</evidence>
<dbReference type="GO" id="GO:0003723">
    <property type="term" value="F:RNA binding"/>
    <property type="evidence" value="ECO:0007669"/>
    <property type="project" value="TreeGrafter"/>
</dbReference>
<keyword evidence="1 6" id="KW-0479">Metal-binding</keyword>
<comment type="similarity">
    <text evidence="5">Belongs to the muscleblind family.</text>
</comment>
<dbReference type="GO" id="GO:0043484">
    <property type="term" value="P:regulation of RNA splicing"/>
    <property type="evidence" value="ECO:0007669"/>
    <property type="project" value="TreeGrafter"/>
</dbReference>
<dbReference type="SUPFAM" id="SSF90229">
    <property type="entry name" value="CCCH zinc finger"/>
    <property type="match status" value="1"/>
</dbReference>
<evidence type="ECO:0000256" key="6">
    <source>
        <dbReference type="PROSITE-ProRule" id="PRU00723"/>
    </source>
</evidence>
<dbReference type="InterPro" id="IPR000571">
    <property type="entry name" value="Znf_CCCH"/>
</dbReference>
<evidence type="ECO:0000256" key="5">
    <source>
        <dbReference type="ARBA" id="ARBA00038226"/>
    </source>
</evidence>
<proteinExistence type="inferred from homology"/>
<dbReference type="Gene3D" id="3.30.1370.210">
    <property type="match status" value="1"/>
</dbReference>
<accession>A0AAN8WVX0</accession>
<reference evidence="9 10" key="1">
    <citation type="submission" date="2023-11" db="EMBL/GenBank/DDBJ databases">
        <title>Halocaridina rubra genome assembly.</title>
        <authorList>
            <person name="Smith C."/>
        </authorList>
    </citation>
    <scope>NUCLEOTIDE SEQUENCE [LARGE SCALE GENOMIC DNA]</scope>
    <source>
        <strain evidence="9">EP-1</strain>
        <tissue evidence="9">Whole</tissue>
    </source>
</reference>
<dbReference type="InterPro" id="IPR054429">
    <property type="entry name" value="Znf-CCCH_Muscleblind-like"/>
</dbReference>
<dbReference type="PANTHER" id="PTHR12675">
    <property type="entry name" value="MUSCLEBLIND-LIKE PROTEIN"/>
    <property type="match status" value="1"/>
</dbReference>
<evidence type="ECO:0000256" key="3">
    <source>
        <dbReference type="ARBA" id="ARBA00022771"/>
    </source>
</evidence>
<dbReference type="AlphaFoldDB" id="A0AAN8WVX0"/>
<feature type="region of interest" description="Disordered" evidence="7">
    <location>
        <begin position="26"/>
        <end position="97"/>
    </location>
</feature>
<evidence type="ECO:0000259" key="8">
    <source>
        <dbReference type="PROSITE" id="PS50103"/>
    </source>
</evidence>
<gene>
    <name evidence="9" type="ORF">SK128_010516</name>
</gene>
<evidence type="ECO:0000256" key="7">
    <source>
        <dbReference type="SAM" id="MobiDB-lite"/>
    </source>
</evidence>
<feature type="zinc finger region" description="C3H1-type" evidence="6">
    <location>
        <begin position="96"/>
        <end position="123"/>
    </location>
</feature>
<dbReference type="EMBL" id="JAXCGZ010014821">
    <property type="protein sequence ID" value="KAK7071381.1"/>
    <property type="molecule type" value="Genomic_DNA"/>
</dbReference>
<protein>
    <recommendedName>
        <fullName evidence="8">C3H1-type domain-containing protein</fullName>
    </recommendedName>
</protein>
<dbReference type="Proteomes" id="UP001381693">
    <property type="component" value="Unassembled WGS sequence"/>
</dbReference>
<dbReference type="InterPro" id="IPR036855">
    <property type="entry name" value="Znf_CCCH_sf"/>
</dbReference>
<keyword evidence="2" id="KW-0677">Repeat</keyword>
<feature type="domain" description="C3H1-type" evidence="8">
    <location>
        <begin position="96"/>
        <end position="123"/>
    </location>
</feature>
<dbReference type="SMART" id="SM00356">
    <property type="entry name" value="ZnF_C3H1"/>
    <property type="match status" value="2"/>
</dbReference>
<keyword evidence="4 6" id="KW-0862">Zinc</keyword>
<dbReference type="PANTHER" id="PTHR12675:SF6">
    <property type="entry name" value="ZINC FINGER CCCH DOMAIN-CONTAINING PROTEIN 10"/>
    <property type="match status" value="1"/>
</dbReference>
<evidence type="ECO:0000256" key="2">
    <source>
        <dbReference type="ARBA" id="ARBA00022737"/>
    </source>
</evidence>
<evidence type="ECO:0000256" key="4">
    <source>
        <dbReference type="ARBA" id="ARBA00022833"/>
    </source>
</evidence>
<keyword evidence="10" id="KW-1185">Reference proteome</keyword>
<feature type="region of interest" description="Disordered" evidence="7">
    <location>
        <begin position="1"/>
        <end position="20"/>
    </location>
</feature>